<keyword evidence="11" id="KW-1133">Transmembrane helix</keyword>
<dbReference type="Pfam" id="PF01066">
    <property type="entry name" value="CDP-OH_P_transf"/>
    <property type="match status" value="1"/>
</dbReference>
<comment type="caution">
    <text evidence="12">The sequence shown here is derived from an EMBL/GenBank/DDBJ whole genome shotgun (WGS) entry which is preliminary data.</text>
</comment>
<evidence type="ECO:0000256" key="5">
    <source>
        <dbReference type="ARBA" id="ARBA00013268"/>
    </source>
</evidence>
<dbReference type="EC" id="2.7.8.34" evidence="5"/>
<name>A0ABV5T867_9ACTN</name>
<evidence type="ECO:0000256" key="1">
    <source>
        <dbReference type="ARBA" id="ARBA00000729"/>
    </source>
</evidence>
<evidence type="ECO:0000256" key="6">
    <source>
        <dbReference type="ARBA" id="ARBA00018322"/>
    </source>
</evidence>
<keyword evidence="11" id="KW-0472">Membrane</keyword>
<dbReference type="SUPFAM" id="SSF53448">
    <property type="entry name" value="Nucleotide-diphospho-sugar transferases"/>
    <property type="match status" value="1"/>
</dbReference>
<evidence type="ECO:0000256" key="10">
    <source>
        <dbReference type="SAM" id="MobiDB-lite"/>
    </source>
</evidence>
<evidence type="ECO:0000256" key="7">
    <source>
        <dbReference type="ARBA" id="ARBA00022679"/>
    </source>
</evidence>
<dbReference type="InterPro" id="IPR043130">
    <property type="entry name" value="CDP-OH_PTrfase_TM_dom"/>
</dbReference>
<feature type="compositionally biased region" description="Gly residues" evidence="10">
    <location>
        <begin position="458"/>
        <end position="491"/>
    </location>
</feature>
<evidence type="ECO:0000256" key="9">
    <source>
        <dbReference type="RuleBase" id="RU003750"/>
    </source>
</evidence>
<comment type="similarity">
    <text evidence="9">Belongs to the CDP-alcohol phosphatidyltransferase class-I family.</text>
</comment>
<feature type="region of interest" description="Disordered" evidence="10">
    <location>
        <begin position="448"/>
        <end position="543"/>
    </location>
</feature>
<keyword evidence="13" id="KW-1185">Reference proteome</keyword>
<dbReference type="GO" id="GO:0016740">
    <property type="term" value="F:transferase activity"/>
    <property type="evidence" value="ECO:0007669"/>
    <property type="project" value="UniProtKB-KW"/>
</dbReference>
<proteinExistence type="inferred from homology"/>
<dbReference type="InterPro" id="IPR048254">
    <property type="entry name" value="CDP_ALCOHOL_P_TRANSF_CS"/>
</dbReference>
<evidence type="ECO:0000256" key="11">
    <source>
        <dbReference type="SAM" id="Phobius"/>
    </source>
</evidence>
<evidence type="ECO:0000256" key="8">
    <source>
        <dbReference type="ARBA" id="ARBA00049235"/>
    </source>
</evidence>
<comment type="catalytic activity">
    <reaction evidence="8">
        <text>CDP-1L-myo-inositol + 1D-myo-inositol 3-phosphate = bis(1L-myo-inositol) 3,1'-phosphate 1-phosphate + CMP + H(+)</text>
        <dbReference type="Rhea" id="RHEA:31327"/>
        <dbReference type="ChEBI" id="CHEBI:15378"/>
        <dbReference type="ChEBI" id="CHEBI:58401"/>
        <dbReference type="ChEBI" id="CHEBI:60377"/>
        <dbReference type="ChEBI" id="CHEBI:62573"/>
        <dbReference type="ChEBI" id="CHEBI:62576"/>
        <dbReference type="EC" id="2.7.8.34"/>
    </reaction>
</comment>
<evidence type="ECO:0000256" key="3">
    <source>
        <dbReference type="ARBA" id="ARBA00007897"/>
    </source>
</evidence>
<evidence type="ECO:0000313" key="13">
    <source>
        <dbReference type="Proteomes" id="UP001589610"/>
    </source>
</evidence>
<dbReference type="InterPro" id="IPR029044">
    <property type="entry name" value="Nucleotide-diphossugar_trans"/>
</dbReference>
<organism evidence="12 13">
    <name type="scientific">Streptosporangium vulgare</name>
    <dbReference type="NCBI Taxonomy" id="46190"/>
    <lineage>
        <taxon>Bacteria</taxon>
        <taxon>Bacillati</taxon>
        <taxon>Actinomycetota</taxon>
        <taxon>Actinomycetes</taxon>
        <taxon>Streptosporangiales</taxon>
        <taxon>Streptosporangiaceae</taxon>
        <taxon>Streptosporangium</taxon>
    </lineage>
</organism>
<dbReference type="PROSITE" id="PS00379">
    <property type="entry name" value="CDP_ALCOHOL_P_TRANSF"/>
    <property type="match status" value="1"/>
</dbReference>
<feature type="compositionally biased region" description="Low complexity" evidence="10">
    <location>
        <begin position="448"/>
        <end position="457"/>
    </location>
</feature>
<protein>
    <recommendedName>
        <fullName evidence="6">Bifunctional IPC transferase and DIPP synthase</fullName>
        <ecNumber evidence="4">2.7.7.74</ecNumber>
        <ecNumber evidence="5">2.7.8.34</ecNumber>
    </recommendedName>
</protein>
<feature type="compositionally biased region" description="Gly residues" evidence="10">
    <location>
        <begin position="534"/>
        <end position="543"/>
    </location>
</feature>
<evidence type="ECO:0000256" key="2">
    <source>
        <dbReference type="ARBA" id="ARBA00006982"/>
    </source>
</evidence>
<evidence type="ECO:0000256" key="4">
    <source>
        <dbReference type="ARBA" id="ARBA00012504"/>
    </source>
</evidence>
<accession>A0ABV5T867</accession>
<gene>
    <name evidence="12" type="ORF">ACFFRH_07225</name>
</gene>
<dbReference type="Proteomes" id="UP001589610">
    <property type="component" value="Unassembled WGS sequence"/>
</dbReference>
<dbReference type="InterPro" id="IPR000462">
    <property type="entry name" value="CDP-OH_P_trans"/>
</dbReference>
<comment type="similarity">
    <text evidence="2">In the C-terminal section; belongs to the CDP-alcohol phosphatidyltransferase class-I family.</text>
</comment>
<evidence type="ECO:0000313" key="12">
    <source>
        <dbReference type="EMBL" id="MFB9675274.1"/>
    </source>
</evidence>
<sequence>MPDSHALASSDASQAVAVVLATTEASGLRCSGGTLLDRLTGQLATLPVRDVHVVARSSDIIHASGGTHMIGAEGSRGLADDLRRIAKVARSSIGPVLVVTGDLVAHTEALAMLVEHPARDTAALVSEGDRVDEAPGPTRPPVRTDGRSVVTAGTSFHEVGESNGTFRGALQIGVSDLAGFAETVETLAELAEAGAFGTMDGGEAPGLLLVGLVRSGAQVRAARLGRLHADRMAGQAEADVAVPRLAEVDENEARLDAAVKTNDGFFATYGVSSWSRHVVKAVAALGLTPNAVTGISVGFAMLAAIWFSVGTRPGLVAGAVLLYLSFVFDCVDGQLARYTRTFSPLGAWLDATFDRVKEYAVYLGLAIGYAAGLDVAGGGPDGIWALAVSAMILQMLRHMIDFSYAGARADASRVGAAWARAGSLADPAGEARRSVAPRWPERRAAFAGADAGRTPGAGESGGGGAGAPVAGAGGERAGPGGERTTGAGSGQAGFPEQAGFPARTDSSGGAGFPGRTDSAGRTDLAGRTDFPGGAATGDGAGPGAGNAVVRLSRAMEKASPTRWFKKIIVLPIGERMALIAVTAALFNARVTFVALLLWGGIAALYILFGRTGRSLSR</sequence>
<dbReference type="EMBL" id="JBHMBS010000003">
    <property type="protein sequence ID" value="MFB9675274.1"/>
    <property type="molecule type" value="Genomic_DNA"/>
</dbReference>
<keyword evidence="11" id="KW-0812">Transmembrane</keyword>
<dbReference type="EC" id="2.7.7.74" evidence="4"/>
<dbReference type="RefSeq" id="WP_386155179.1">
    <property type="nucleotide sequence ID" value="NZ_JBHMBS010000003.1"/>
</dbReference>
<reference evidence="12 13" key="1">
    <citation type="submission" date="2024-09" db="EMBL/GenBank/DDBJ databases">
        <authorList>
            <person name="Sun Q."/>
            <person name="Mori K."/>
        </authorList>
    </citation>
    <scope>NUCLEOTIDE SEQUENCE [LARGE SCALE GENOMIC DNA]</scope>
    <source>
        <strain evidence="12 13">JCM 3028</strain>
    </source>
</reference>
<dbReference type="Gene3D" id="1.20.120.1760">
    <property type="match status" value="1"/>
</dbReference>
<feature type="transmembrane region" description="Helical" evidence="11">
    <location>
        <begin position="592"/>
        <end position="608"/>
    </location>
</feature>
<comment type="catalytic activity">
    <reaction evidence="1">
        <text>1D-myo-inositol 3-phosphate + CTP + H(+) = CDP-1L-myo-inositol + diphosphate</text>
        <dbReference type="Rhea" id="RHEA:30647"/>
        <dbReference type="ChEBI" id="CHEBI:15378"/>
        <dbReference type="ChEBI" id="CHEBI:33019"/>
        <dbReference type="ChEBI" id="CHEBI:37563"/>
        <dbReference type="ChEBI" id="CHEBI:58401"/>
        <dbReference type="ChEBI" id="CHEBI:62573"/>
        <dbReference type="EC" id="2.7.7.74"/>
    </reaction>
</comment>
<keyword evidence="7 9" id="KW-0808">Transferase</keyword>
<comment type="similarity">
    <text evidence="3">In the N-terminal section; belongs to the MobA family.</text>
</comment>